<dbReference type="InterPro" id="IPR053738">
    <property type="entry name" value="Lambda_capsid_assembly"/>
</dbReference>
<evidence type="ECO:0000313" key="1">
    <source>
        <dbReference type="EMBL" id="MEX6691254.1"/>
    </source>
</evidence>
<dbReference type="Gene3D" id="3.90.1690.10">
    <property type="entry name" value="phage-related protein like domain"/>
    <property type="match status" value="1"/>
</dbReference>
<gene>
    <name evidence="1" type="ORF">QTN47_27340</name>
</gene>
<dbReference type="RefSeq" id="WP_369332670.1">
    <property type="nucleotide sequence ID" value="NZ_JAULBC010000015.1"/>
</dbReference>
<accession>A0ABV3ZMZ9</accession>
<protein>
    <submittedName>
        <fullName evidence="1">Major capsid protein</fullName>
    </submittedName>
</protein>
<reference evidence="1 2" key="1">
    <citation type="submission" date="2023-07" db="EMBL/GenBank/DDBJ databases">
        <authorList>
            <person name="Lian W.-H."/>
        </authorList>
    </citation>
    <scope>NUCLEOTIDE SEQUENCE [LARGE SCALE GENOMIC DNA]</scope>
    <source>
        <strain evidence="1 2">SYSU DXS3180</strain>
    </source>
</reference>
<proteinExistence type="predicted"/>
<comment type="caution">
    <text evidence="1">The sequence shown here is derived from an EMBL/GenBank/DDBJ whole genome shotgun (WGS) entry which is preliminary data.</text>
</comment>
<organism evidence="1 2">
    <name type="scientific">Danxiaibacter flavus</name>
    <dbReference type="NCBI Taxonomy" id="3049108"/>
    <lineage>
        <taxon>Bacteria</taxon>
        <taxon>Pseudomonadati</taxon>
        <taxon>Bacteroidota</taxon>
        <taxon>Chitinophagia</taxon>
        <taxon>Chitinophagales</taxon>
        <taxon>Chitinophagaceae</taxon>
        <taxon>Danxiaibacter</taxon>
    </lineage>
</organism>
<keyword evidence="2" id="KW-1185">Reference proteome</keyword>
<sequence>MAIVPSVFGDLAKQQNLQALIDNSLDALYTKSIWRQYLDWGLPQMELTFATAIGRSRIEAAASIVDPDSPAPKRSRGKLEMLEGKIPTMKQSFALNQKDYRALKGLENLPIADAQKKQQLIEKLWKDVTNAAASTDRRLDIMFLQAVSTFQISINVLNNPDGSALGAVDLLAAPEQTRKVSKVWTDPTADPFKDINDVVLYAAQSGRAFSEIWIDMETWLAMKNLAAVKSAISGYQNPGSNKNFVVTLTIINEYLAANQLPTIKVINERRGIEQDGIIQTINPFKKENVVFVPAGKLGIVHNAIAIEDMEPIQGVTYAKYDRTLLSKWRDNNPWQEFTQVELNAFPALEAIDGIFLLTTDVAA</sequence>
<dbReference type="Proteomes" id="UP001560573">
    <property type="component" value="Unassembled WGS sequence"/>
</dbReference>
<dbReference type="EMBL" id="JAULBC010000015">
    <property type="protein sequence ID" value="MEX6691254.1"/>
    <property type="molecule type" value="Genomic_DNA"/>
</dbReference>
<evidence type="ECO:0000313" key="2">
    <source>
        <dbReference type="Proteomes" id="UP001560573"/>
    </source>
</evidence>
<dbReference type="Pfam" id="PF03864">
    <property type="entry name" value="Phage_cap_E"/>
    <property type="match status" value="1"/>
</dbReference>
<name>A0ABV3ZMZ9_9BACT</name>
<dbReference type="InterPro" id="IPR005564">
    <property type="entry name" value="Major_capsid_GpE"/>
</dbReference>